<keyword evidence="3" id="KW-1185">Reference proteome</keyword>
<evidence type="ECO:0000256" key="1">
    <source>
        <dbReference type="SAM" id="Phobius"/>
    </source>
</evidence>
<dbReference type="Proteomes" id="UP000318102">
    <property type="component" value="Unassembled WGS sequence"/>
</dbReference>
<keyword evidence="1" id="KW-1133">Transmembrane helix</keyword>
<proteinExistence type="predicted"/>
<accession>A0A559J1N2</accession>
<dbReference type="EMBL" id="VNJK01000001">
    <property type="protein sequence ID" value="TVX93794.1"/>
    <property type="molecule type" value="Genomic_DNA"/>
</dbReference>
<keyword evidence="1" id="KW-0472">Membrane</keyword>
<comment type="caution">
    <text evidence="2">The sequence shown here is derived from an EMBL/GenBank/DDBJ whole genome shotgun (WGS) entry which is preliminary data.</text>
</comment>
<dbReference type="RefSeq" id="WP_144990625.1">
    <property type="nucleotide sequence ID" value="NZ_VNJK01000001.1"/>
</dbReference>
<organism evidence="2 3">
    <name type="scientific">Paenibacillus agilis</name>
    <dbReference type="NCBI Taxonomy" id="3020863"/>
    <lineage>
        <taxon>Bacteria</taxon>
        <taxon>Bacillati</taxon>
        <taxon>Bacillota</taxon>
        <taxon>Bacilli</taxon>
        <taxon>Bacillales</taxon>
        <taxon>Paenibacillaceae</taxon>
        <taxon>Paenibacillus</taxon>
    </lineage>
</organism>
<feature type="transmembrane region" description="Helical" evidence="1">
    <location>
        <begin position="73"/>
        <end position="90"/>
    </location>
</feature>
<protein>
    <submittedName>
        <fullName evidence="2">Uncharacterized protein</fullName>
    </submittedName>
</protein>
<evidence type="ECO:0000313" key="2">
    <source>
        <dbReference type="EMBL" id="TVX93794.1"/>
    </source>
</evidence>
<name>A0A559J1N2_9BACL</name>
<feature type="transmembrane region" description="Helical" evidence="1">
    <location>
        <begin position="16"/>
        <end position="33"/>
    </location>
</feature>
<gene>
    <name evidence="2" type="ORF">FPZ44_12455</name>
</gene>
<evidence type="ECO:0000313" key="3">
    <source>
        <dbReference type="Proteomes" id="UP000318102"/>
    </source>
</evidence>
<dbReference type="AlphaFoldDB" id="A0A559J1N2"/>
<dbReference type="OrthoDB" id="1935168at2"/>
<feature type="transmembrane region" description="Helical" evidence="1">
    <location>
        <begin position="110"/>
        <end position="136"/>
    </location>
</feature>
<reference evidence="2 3" key="1">
    <citation type="submission" date="2019-07" db="EMBL/GenBank/DDBJ databases">
        <authorList>
            <person name="Kim J."/>
        </authorList>
    </citation>
    <scope>NUCLEOTIDE SEQUENCE [LARGE SCALE GENOMIC DNA]</scope>
    <source>
        <strain evidence="2 3">N4</strain>
    </source>
</reference>
<sequence length="155" mass="17763">MSSQLEEKSLTNAGKYNIFSLLCIFIVGLNWFMNVGLFRAFYLVPMLIHAILFYFSNRSFHRMEYQKSKTMKLVNYSVYISFLLSHILLPDTGGTAGSERVFFGLLTDEGLIGTASVAALLLLWVSFVSLLIQIIYNWRVGRKLRKEMFKKAGLL</sequence>
<feature type="transmembrane region" description="Helical" evidence="1">
    <location>
        <begin position="39"/>
        <end position="57"/>
    </location>
</feature>
<keyword evidence="1" id="KW-0812">Transmembrane</keyword>